<reference evidence="2" key="1">
    <citation type="submission" date="2018-05" db="EMBL/GenBank/DDBJ databases">
        <title>Whole genome of Theropithecus gelada.</title>
        <authorList>
            <person name="Chiou K.L."/>
            <person name="Snyder-Mackler N."/>
        </authorList>
    </citation>
    <scope>NUCLEOTIDE SEQUENCE [LARGE SCALE GENOMIC DNA]</scope>
</reference>
<reference evidence="2" key="3">
    <citation type="submission" date="2025-09" db="UniProtKB">
        <authorList>
            <consortium name="Ensembl"/>
        </authorList>
    </citation>
    <scope>IDENTIFICATION</scope>
</reference>
<dbReference type="InterPro" id="IPR059168">
    <property type="entry name" value="PATE2-like_ECD_3FTx"/>
</dbReference>
<keyword evidence="1" id="KW-0732">Signal</keyword>
<dbReference type="AlphaFoldDB" id="A0A8D2GIF8"/>
<dbReference type="Ensembl" id="ENSTGET00000041753.1">
    <property type="protein sequence ID" value="ENSTGEP00000035175.1"/>
    <property type="gene ID" value="ENSTGEG00000028040.1"/>
</dbReference>
<feature type="signal peptide" evidence="1">
    <location>
        <begin position="1"/>
        <end position="19"/>
    </location>
</feature>
<evidence type="ECO:0000313" key="3">
    <source>
        <dbReference type="Proteomes" id="UP000694411"/>
    </source>
</evidence>
<reference evidence="2" key="2">
    <citation type="submission" date="2025-08" db="UniProtKB">
        <authorList>
            <consortium name="Ensembl"/>
        </authorList>
    </citation>
    <scope>IDENTIFICATION</scope>
</reference>
<evidence type="ECO:0000256" key="1">
    <source>
        <dbReference type="SAM" id="SignalP"/>
    </source>
</evidence>
<accession>A0A8D2GIF8</accession>
<sequence>MDKFLLMLLLLGVSPLVFFQGDATMCMVCKLFKRGHCLIGKGNCTVNRGSGCRTRDFFVFAERGGWFYNHTELDCLNTCVPSRMYLTDLKVSTFCCKDQHFCNRNKGQLTTMRTD</sequence>
<organism evidence="2 3">
    <name type="scientific">Theropithecus gelada</name>
    <name type="common">Gelada baboon</name>
    <dbReference type="NCBI Taxonomy" id="9565"/>
    <lineage>
        <taxon>Eukaryota</taxon>
        <taxon>Metazoa</taxon>
        <taxon>Chordata</taxon>
        <taxon>Craniata</taxon>
        <taxon>Vertebrata</taxon>
        <taxon>Euteleostomi</taxon>
        <taxon>Mammalia</taxon>
        <taxon>Eutheria</taxon>
        <taxon>Euarchontoglires</taxon>
        <taxon>Primates</taxon>
        <taxon>Haplorrhini</taxon>
        <taxon>Catarrhini</taxon>
        <taxon>Cercopithecidae</taxon>
        <taxon>Cercopithecinae</taxon>
        <taxon>Theropithecus</taxon>
    </lineage>
</organism>
<proteinExistence type="predicted"/>
<protein>
    <submittedName>
        <fullName evidence="2">Uncharacterized protein</fullName>
    </submittedName>
</protein>
<dbReference type="CDD" id="cd23578">
    <property type="entry name" value="TFP_LU_ECD_PATE2"/>
    <property type="match status" value="1"/>
</dbReference>
<dbReference type="Proteomes" id="UP000694411">
    <property type="component" value="Chromosome 14"/>
</dbReference>
<feature type="chain" id="PRO_5034195706" evidence="1">
    <location>
        <begin position="20"/>
        <end position="115"/>
    </location>
</feature>
<evidence type="ECO:0000313" key="2">
    <source>
        <dbReference type="Ensembl" id="ENSTGEP00000035175.1"/>
    </source>
</evidence>
<keyword evidence="3" id="KW-1185">Reference proteome</keyword>
<name>A0A8D2GIF8_THEGE</name>